<reference evidence="2" key="1">
    <citation type="submission" date="2020-11" db="EMBL/GenBank/DDBJ databases">
        <title>Genome seq and assembly of Planobacterium sp.</title>
        <authorList>
            <person name="Chhetri G."/>
        </authorList>
    </citation>
    <scope>NUCLEOTIDE SEQUENCE</scope>
    <source>
        <strain evidence="2">GCR5</strain>
    </source>
</reference>
<dbReference type="PANTHER" id="PTHR16214">
    <property type="entry name" value="TRANSMEMBRANE PROTEIN 260"/>
    <property type="match status" value="1"/>
</dbReference>
<evidence type="ECO:0000256" key="1">
    <source>
        <dbReference type="SAM" id="Phobius"/>
    </source>
</evidence>
<dbReference type="PANTHER" id="PTHR16214:SF3">
    <property type="entry name" value="TRANSMEMBRANE PROTEIN 260"/>
    <property type="match status" value="1"/>
</dbReference>
<feature type="transmembrane region" description="Helical" evidence="1">
    <location>
        <begin position="12"/>
        <end position="29"/>
    </location>
</feature>
<gene>
    <name evidence="2" type="ORF">IC612_06155</name>
</gene>
<organism evidence="2 3">
    <name type="scientific">Planobacterium oryzisoli</name>
    <dbReference type="NCBI Taxonomy" id="2771435"/>
    <lineage>
        <taxon>Bacteria</taxon>
        <taxon>Pseudomonadati</taxon>
        <taxon>Bacteroidota</taxon>
        <taxon>Flavobacteriia</taxon>
        <taxon>Flavobacteriales</taxon>
        <taxon>Weeksellaceae</taxon>
        <taxon>Chryseobacterium group</taxon>
        <taxon>Chryseobacterium</taxon>
    </lineage>
</organism>
<dbReference type="AlphaFoldDB" id="A0A930YW34"/>
<feature type="transmembrane region" description="Helical" evidence="1">
    <location>
        <begin position="550"/>
        <end position="569"/>
    </location>
</feature>
<feature type="transmembrane region" description="Helical" evidence="1">
    <location>
        <begin position="50"/>
        <end position="71"/>
    </location>
</feature>
<keyword evidence="3" id="KW-1185">Reference proteome</keyword>
<dbReference type="Proteomes" id="UP000694480">
    <property type="component" value="Unassembled WGS sequence"/>
</dbReference>
<evidence type="ECO:0000313" key="3">
    <source>
        <dbReference type="Proteomes" id="UP000694480"/>
    </source>
</evidence>
<keyword evidence="1" id="KW-0472">Membrane</keyword>
<proteinExistence type="predicted"/>
<feature type="transmembrane region" description="Helical" evidence="1">
    <location>
        <begin position="606"/>
        <end position="629"/>
    </location>
</feature>
<feature type="transmembrane region" description="Helical" evidence="1">
    <location>
        <begin position="179"/>
        <end position="209"/>
    </location>
</feature>
<name>A0A930YW34_9FLAO</name>
<dbReference type="InterPro" id="IPR052724">
    <property type="entry name" value="GT117_domain-containing"/>
</dbReference>
<feature type="transmembrane region" description="Helical" evidence="1">
    <location>
        <begin position="121"/>
        <end position="143"/>
    </location>
</feature>
<feature type="transmembrane region" description="Helical" evidence="1">
    <location>
        <begin position="149"/>
        <end position="167"/>
    </location>
</feature>
<feature type="transmembrane region" description="Helical" evidence="1">
    <location>
        <begin position="77"/>
        <end position="100"/>
    </location>
</feature>
<feature type="transmembrane region" description="Helical" evidence="1">
    <location>
        <begin position="221"/>
        <end position="247"/>
    </location>
</feature>
<evidence type="ECO:0000313" key="2">
    <source>
        <dbReference type="EMBL" id="MBF5027379.1"/>
    </source>
</evidence>
<feature type="transmembrane region" description="Helical" evidence="1">
    <location>
        <begin position="641"/>
        <end position="659"/>
    </location>
</feature>
<keyword evidence="1" id="KW-0812">Transmembrane</keyword>
<sequence length="1161" mass="133511">MKNWTFKTWNTVLGWTVFGVAFLTYLSTMERKFSFWDTGEYISSAVKLEVTHAPGAALFQLVGAVAAMLALGNGENYSLIINGMSALFSALTVLLLFWTVTHMSRRLLNKEMNELSSSQQLAVLFSGLIGALSFTFSDTFWYSAVEGEVYSMASLFIALLIYLVTRWENESNAKDNHRWIILMAFVVGLSVGVHMMAMLAVPAVCLFYYARKYTFSWKSFIYANLITLGIMVFVFKIIFPLVMSMFGKMEIFAVNGLGLPFHSGTLIAFILLTVLCYYLLTYSKEKLGAVYQTAALSIVFMVIGFSCWLVIPIRANANPPMNLNNPDNAIGMLDYYNRVQYGDWPIFKGQNYTHALDYDGMEKNEDGSWKQNTTGDIFEKDEKSGMYRKVGERFNYVYSKEHISIMPRMFNDDKEVMANYISMYGAPDFTFNYSNPQVADNPEAHKIYDDLRKKFDNGTIKVDDYLDVKPYDLINVQRPSFFQNLDYFITFQNGYYFVRYLMWNFVGRQNDLEGHMENNRGNWISGIPFVDNALWGNQEKMPAKYRNESTTAFFFLPLLLGLLGIFFQLNRDFKRFYAVLSLFILTSVGIIFYTGVKPFEPRERDYAMVGSFYAFALWIGLGVLAAYYYMQQKFQSKPANWALGVLLLGIPLLMAFENYTPHDRSGRSAAYDFAYSSLKDLPKNGILFVYGDNDTYPIWAIQETERMRDDVKVVNFTLLSTPWNIDQVKRRTYNALGVPSELSHEHYREGTNDQVYLMSPDQWQDLFSSLNERGLSQSALADFQKYQQIDSMSMKEAVQFLKTKSEAKDMVLKLLFGESKYERFNLLPVSKFILPVNKNNAVKSGIITQKEAALAKDQIVIEYQRQSMFKNNIMLLDILANFDWNRPISFSTGGVYDPENIFYLTDYLQYDGFSYRLVPIATNASENAEMGRVNPDILYRNVKNFRWGNFKDLDVHFDETCTQNIPVYRGAASRAAEALALSGQKSKALEVMDLASREIPSTKYNDPRSLSSMVYGYMIAGQEKKGLALAEQIKEGIFEEYDYYMSMDKDQQRFASRQLRSKPFEYSMVVAAVSDAYRKMGRLDKGYDYTIRSMEPLDKRYRKLISDLQAMGKQKAYGQTGQVENIVPFYHYLIEVVNPYDSTFGPEKLKQIETELIQVTQ</sequence>
<dbReference type="RefSeq" id="WP_194739310.1">
    <property type="nucleotide sequence ID" value="NZ_JADKYY010000006.1"/>
</dbReference>
<dbReference type="Pfam" id="PF11028">
    <property type="entry name" value="TMEM260-like"/>
    <property type="match status" value="1"/>
</dbReference>
<feature type="transmembrane region" description="Helical" evidence="1">
    <location>
        <begin position="259"/>
        <end position="280"/>
    </location>
</feature>
<protein>
    <submittedName>
        <fullName evidence="2">DUF2723 domain-containing protein</fullName>
    </submittedName>
</protein>
<feature type="transmembrane region" description="Helical" evidence="1">
    <location>
        <begin position="575"/>
        <end position="594"/>
    </location>
</feature>
<dbReference type="InterPro" id="IPR021280">
    <property type="entry name" value="TMEM260-like"/>
</dbReference>
<accession>A0A930YW34</accession>
<keyword evidence="1" id="KW-1133">Transmembrane helix</keyword>
<feature type="transmembrane region" description="Helical" evidence="1">
    <location>
        <begin position="292"/>
        <end position="311"/>
    </location>
</feature>
<comment type="caution">
    <text evidence="2">The sequence shown here is derived from an EMBL/GenBank/DDBJ whole genome shotgun (WGS) entry which is preliminary data.</text>
</comment>
<dbReference type="EMBL" id="JADKYY010000006">
    <property type="protein sequence ID" value="MBF5027379.1"/>
    <property type="molecule type" value="Genomic_DNA"/>
</dbReference>